<keyword evidence="1" id="KW-0963">Cytoplasm</keyword>
<comment type="similarity">
    <text evidence="1">Belongs to the MraZ family.</text>
</comment>
<dbReference type="Proteomes" id="UP000049222">
    <property type="component" value="Unassembled WGS sequence"/>
</dbReference>
<dbReference type="GO" id="GO:0051301">
    <property type="term" value="P:cell division"/>
    <property type="evidence" value="ECO:0007669"/>
    <property type="project" value="UniProtKB-KW"/>
</dbReference>
<dbReference type="Gene3D" id="3.40.1550.20">
    <property type="entry name" value="Transcriptional regulator MraZ domain"/>
    <property type="match status" value="1"/>
</dbReference>
<dbReference type="EMBL" id="CXSU01000005">
    <property type="protein sequence ID" value="CTQ48850.1"/>
    <property type="molecule type" value="Genomic_DNA"/>
</dbReference>
<keyword evidence="4" id="KW-0132">Cell division</keyword>
<dbReference type="PROSITE" id="PS51740">
    <property type="entry name" value="SPOVT_ABRB"/>
    <property type="match status" value="2"/>
</dbReference>
<feature type="domain" description="SpoVT-AbrB" evidence="3">
    <location>
        <begin position="1"/>
        <end position="39"/>
    </location>
</feature>
<dbReference type="InterPro" id="IPR035644">
    <property type="entry name" value="MraZ_C"/>
</dbReference>
<sequence length="156" mass="17215">MDAKGRVSIPADFRRVLDACDPNRGDGVNPRLVLCYGDHRMPYFTAYTMDAISEITAMIDDMDEGDPHRDGLEAYFYGQSDTLCIDDSGRLILTAALRDRVGITDLATFAARGKTFRIHSPEAPEDATSRLNKVLAELPEGVAITSLLPKKRRGPE</sequence>
<accession>A0A0M6YFY0</accession>
<dbReference type="AlphaFoldDB" id="A0A0M6YFY0"/>
<dbReference type="CDD" id="cd16321">
    <property type="entry name" value="MraZ_C"/>
    <property type="match status" value="1"/>
</dbReference>
<keyword evidence="1" id="KW-0805">Transcription regulation</keyword>
<dbReference type="GO" id="GO:0005737">
    <property type="term" value="C:cytoplasm"/>
    <property type="evidence" value="ECO:0007669"/>
    <property type="project" value="UniProtKB-UniRule"/>
</dbReference>
<gene>
    <name evidence="1" type="primary">mraZ</name>
    <name evidence="4" type="ORF">JDO7802_00858</name>
</gene>
<organism evidence="4 5">
    <name type="scientific">Jannaschia donghaensis</name>
    <dbReference type="NCBI Taxonomy" id="420998"/>
    <lineage>
        <taxon>Bacteria</taxon>
        <taxon>Pseudomonadati</taxon>
        <taxon>Pseudomonadota</taxon>
        <taxon>Alphaproteobacteria</taxon>
        <taxon>Rhodobacterales</taxon>
        <taxon>Roseobacteraceae</taxon>
        <taxon>Jannaschia</taxon>
    </lineage>
</organism>
<protein>
    <recommendedName>
        <fullName evidence="1">Transcriptional regulator MraZ</fullName>
    </recommendedName>
</protein>
<dbReference type="SUPFAM" id="SSF89447">
    <property type="entry name" value="AbrB/MazE/MraZ-like"/>
    <property type="match status" value="1"/>
</dbReference>
<dbReference type="InterPro" id="IPR038619">
    <property type="entry name" value="MraZ_sf"/>
</dbReference>
<dbReference type="InterPro" id="IPR035642">
    <property type="entry name" value="MraZ_N"/>
</dbReference>
<dbReference type="HAMAP" id="MF_01008">
    <property type="entry name" value="MraZ"/>
    <property type="match status" value="1"/>
</dbReference>
<evidence type="ECO:0000313" key="5">
    <source>
        <dbReference type="Proteomes" id="UP000049222"/>
    </source>
</evidence>
<evidence type="ECO:0000256" key="2">
    <source>
        <dbReference type="PROSITE-ProRule" id="PRU01076"/>
    </source>
</evidence>
<keyword evidence="4" id="KW-0131">Cell cycle</keyword>
<keyword evidence="1" id="KW-0804">Transcription</keyword>
<comment type="subcellular location">
    <subcellularLocation>
        <location evidence="1">Cytoplasm</location>
        <location evidence="1">Nucleoid</location>
    </subcellularLocation>
</comment>
<evidence type="ECO:0000256" key="1">
    <source>
        <dbReference type="HAMAP-Rule" id="MF_01008"/>
    </source>
</evidence>
<dbReference type="STRING" id="420998.JDO7802_00858"/>
<keyword evidence="1 2" id="KW-0238">DNA-binding</keyword>
<feature type="domain" description="SpoVT-AbrB" evidence="3">
    <location>
        <begin position="80"/>
        <end position="123"/>
    </location>
</feature>
<dbReference type="InterPro" id="IPR037914">
    <property type="entry name" value="SpoVT-AbrB_sf"/>
</dbReference>
<keyword evidence="5" id="KW-1185">Reference proteome</keyword>
<dbReference type="InterPro" id="IPR003444">
    <property type="entry name" value="MraZ"/>
</dbReference>
<evidence type="ECO:0000313" key="4">
    <source>
        <dbReference type="EMBL" id="CTQ48850.1"/>
    </source>
</evidence>
<dbReference type="GO" id="GO:0003677">
    <property type="term" value="F:DNA binding"/>
    <property type="evidence" value="ECO:0007669"/>
    <property type="project" value="UniProtKB-UniRule"/>
</dbReference>
<dbReference type="CDD" id="cd16320">
    <property type="entry name" value="MraZ_N"/>
    <property type="match status" value="1"/>
</dbReference>
<name>A0A0M6YFY0_9RHOB</name>
<dbReference type="GO" id="GO:0003700">
    <property type="term" value="F:DNA-binding transcription factor activity"/>
    <property type="evidence" value="ECO:0007669"/>
    <property type="project" value="UniProtKB-UniRule"/>
</dbReference>
<dbReference type="InterPro" id="IPR007159">
    <property type="entry name" value="SpoVT-AbrB_dom"/>
</dbReference>
<reference evidence="4 5" key="1">
    <citation type="submission" date="2015-07" db="EMBL/GenBank/DDBJ databases">
        <authorList>
            <person name="Noorani M."/>
        </authorList>
    </citation>
    <scope>NUCLEOTIDE SEQUENCE [LARGE SCALE GENOMIC DNA]</scope>
    <source>
        <strain evidence="4 5">CECT 7802</strain>
    </source>
</reference>
<dbReference type="GO" id="GO:0009295">
    <property type="term" value="C:nucleoid"/>
    <property type="evidence" value="ECO:0007669"/>
    <property type="project" value="UniProtKB-SubCell"/>
</dbReference>
<comment type="subunit">
    <text evidence="1">Forms oligomers.</text>
</comment>
<evidence type="ECO:0000259" key="3">
    <source>
        <dbReference type="PROSITE" id="PS51740"/>
    </source>
</evidence>
<proteinExistence type="inferred from homology"/>